<dbReference type="InterPro" id="IPR007657">
    <property type="entry name" value="Glycosyltransferase_61"/>
</dbReference>
<keyword evidence="2" id="KW-0328">Glycosyltransferase</keyword>
<gene>
    <name evidence="6" type="ORF">RHSIM_Rhsim12G0077100</name>
</gene>
<feature type="domain" description="Glycosyltransferase 61 catalytic" evidence="5">
    <location>
        <begin position="93"/>
        <end position="295"/>
    </location>
</feature>
<dbReference type="PANTHER" id="PTHR20961:SF98">
    <property type="entry name" value="GLYCOSYLTRANSFERASE"/>
    <property type="match status" value="1"/>
</dbReference>
<accession>A0A834G2M9</accession>
<sequence length="395" mass="44195">MPGPINCHTSYGSYNLCSISSPTVLDPKVVTFYDLGPTNLLANDPRNRKTSAMARIKEATLASGPIGPHCTVRHNSPALLFSVTGSNLCTGNFFHAFNDGFIPLFITVNSVFPKDEDRVLVISTSCDWWVQRYVDLLQSFSKHRIITIDNDTATHCFPSATVGLVSHGFMTIEPQLMPNSKTLLHFHALLDKIYGQKLSHPPTTSISPISNSPRSRPRFVLATRSNVSMGRVILNQAELRNAVEEEGFEVIEFEPKVETPLREIYKLISSSHVLVGVHGATLTNLLFLRPGSVVVQVVPIGVEWIAGACFGKPANDMGLEYMEYKIGVEETSLREKYGKDDLVIKDPLALQRKGWSKEIMDIYLVEQNVKLDLVRFRRYLKKANEKARVFMEREG</sequence>
<evidence type="ECO:0000256" key="4">
    <source>
        <dbReference type="ARBA" id="ARBA00023180"/>
    </source>
</evidence>
<dbReference type="GO" id="GO:0016763">
    <property type="term" value="F:pentosyltransferase activity"/>
    <property type="evidence" value="ECO:0007669"/>
    <property type="project" value="UniProtKB-ARBA"/>
</dbReference>
<reference evidence="6" key="1">
    <citation type="submission" date="2019-11" db="EMBL/GenBank/DDBJ databases">
        <authorList>
            <person name="Liu Y."/>
            <person name="Hou J."/>
            <person name="Li T.-Q."/>
            <person name="Guan C.-H."/>
            <person name="Wu X."/>
            <person name="Wu H.-Z."/>
            <person name="Ling F."/>
            <person name="Zhang R."/>
            <person name="Shi X.-G."/>
            <person name="Ren J.-P."/>
            <person name="Chen E.-F."/>
            <person name="Sun J.-M."/>
        </authorList>
    </citation>
    <scope>NUCLEOTIDE SEQUENCE</scope>
    <source>
        <strain evidence="6">Adult_tree_wgs_1</strain>
        <tissue evidence="6">Leaves</tissue>
    </source>
</reference>
<protein>
    <recommendedName>
        <fullName evidence="5">Glycosyltransferase 61 catalytic domain-containing protein</fullName>
    </recommendedName>
</protein>
<dbReference type="OrthoDB" id="529273at2759"/>
<comment type="subcellular location">
    <subcellularLocation>
        <location evidence="1">Golgi apparatus membrane</location>
        <topology evidence="1">Single-pass type II membrane protein</topology>
    </subcellularLocation>
</comment>
<keyword evidence="7" id="KW-1185">Reference proteome</keyword>
<evidence type="ECO:0000256" key="2">
    <source>
        <dbReference type="ARBA" id="ARBA00022676"/>
    </source>
</evidence>
<dbReference type="EMBL" id="WJXA01000012">
    <property type="protein sequence ID" value="KAF7123254.1"/>
    <property type="molecule type" value="Genomic_DNA"/>
</dbReference>
<dbReference type="AlphaFoldDB" id="A0A834G2M9"/>
<dbReference type="InterPro" id="IPR049625">
    <property type="entry name" value="Glyco_transf_61_cat"/>
</dbReference>
<dbReference type="GO" id="GO:0000139">
    <property type="term" value="C:Golgi membrane"/>
    <property type="evidence" value="ECO:0007669"/>
    <property type="project" value="UniProtKB-SubCell"/>
</dbReference>
<comment type="caution">
    <text evidence="6">The sequence shown here is derived from an EMBL/GenBank/DDBJ whole genome shotgun (WGS) entry which is preliminary data.</text>
</comment>
<evidence type="ECO:0000313" key="6">
    <source>
        <dbReference type="EMBL" id="KAF7123254.1"/>
    </source>
</evidence>
<name>A0A834G2M9_RHOSS</name>
<proteinExistence type="predicted"/>
<evidence type="ECO:0000256" key="3">
    <source>
        <dbReference type="ARBA" id="ARBA00022679"/>
    </source>
</evidence>
<keyword evidence="4" id="KW-0325">Glycoprotein</keyword>
<evidence type="ECO:0000313" key="7">
    <source>
        <dbReference type="Proteomes" id="UP000626092"/>
    </source>
</evidence>
<evidence type="ECO:0000256" key="1">
    <source>
        <dbReference type="ARBA" id="ARBA00004323"/>
    </source>
</evidence>
<keyword evidence="3" id="KW-0808">Transferase</keyword>
<dbReference type="Proteomes" id="UP000626092">
    <property type="component" value="Unassembled WGS sequence"/>
</dbReference>
<dbReference type="PANTHER" id="PTHR20961">
    <property type="entry name" value="GLYCOSYLTRANSFERASE"/>
    <property type="match status" value="1"/>
</dbReference>
<organism evidence="6 7">
    <name type="scientific">Rhododendron simsii</name>
    <name type="common">Sims's rhododendron</name>
    <dbReference type="NCBI Taxonomy" id="118357"/>
    <lineage>
        <taxon>Eukaryota</taxon>
        <taxon>Viridiplantae</taxon>
        <taxon>Streptophyta</taxon>
        <taxon>Embryophyta</taxon>
        <taxon>Tracheophyta</taxon>
        <taxon>Spermatophyta</taxon>
        <taxon>Magnoliopsida</taxon>
        <taxon>eudicotyledons</taxon>
        <taxon>Gunneridae</taxon>
        <taxon>Pentapetalae</taxon>
        <taxon>asterids</taxon>
        <taxon>Ericales</taxon>
        <taxon>Ericaceae</taxon>
        <taxon>Ericoideae</taxon>
        <taxon>Rhodoreae</taxon>
        <taxon>Rhododendron</taxon>
    </lineage>
</organism>
<evidence type="ECO:0000259" key="5">
    <source>
        <dbReference type="Pfam" id="PF04577"/>
    </source>
</evidence>
<dbReference type="Pfam" id="PF04577">
    <property type="entry name" value="Glyco_transf_61"/>
    <property type="match status" value="1"/>
</dbReference>